<sequence>MVQCQRLRMRQLRAETRAPDFPCISRKPADRFLVLQWAVLSWANIIRMDGKGPPAEPASLQAVENRFVPTNSDLRWSNHDFLSGVIFGVLSCGIIMALLMGCQVLRFVPPEPRSECEVTVDPHLDQSPTSEEVETLNKFWPRAGWLASMLLLQSISGIILSRFEVLVRKNTDLIFFLTMLVGLGGNTGGQSVLLTCRKLIQHEPIAVRDQLLTGLLIGMVLAPLSFLRGLASRSDIKTCITLATATLLIATVAVAVGTALPKLLRRMNADPGQAAAMIQVFMDILGIMITCSVGALILDTL</sequence>
<evidence type="ECO:0000256" key="4">
    <source>
        <dbReference type="ARBA" id="ARBA00022692"/>
    </source>
</evidence>
<evidence type="ECO:0000256" key="8">
    <source>
        <dbReference type="SAM" id="Phobius"/>
    </source>
</evidence>
<dbReference type="Pfam" id="PF01769">
    <property type="entry name" value="MgtE"/>
    <property type="match status" value="1"/>
</dbReference>
<evidence type="ECO:0000256" key="6">
    <source>
        <dbReference type="ARBA" id="ARBA00022989"/>
    </source>
</evidence>
<feature type="transmembrane region" description="Helical" evidence="8">
    <location>
        <begin position="143"/>
        <end position="161"/>
    </location>
</feature>
<dbReference type="PANTHER" id="PTHR41394">
    <property type="entry name" value="MAGNESIUM TRANSPORTER MGTE"/>
    <property type="match status" value="1"/>
</dbReference>
<keyword evidence="7 8" id="KW-0472">Membrane</keyword>
<evidence type="ECO:0000256" key="1">
    <source>
        <dbReference type="ARBA" id="ARBA00004141"/>
    </source>
</evidence>
<evidence type="ECO:0000313" key="11">
    <source>
        <dbReference type="Proteomes" id="UP001642484"/>
    </source>
</evidence>
<feature type="transmembrane region" description="Helical" evidence="8">
    <location>
        <begin position="81"/>
        <end position="100"/>
    </location>
</feature>
<proteinExistence type="inferred from homology"/>
<dbReference type="InterPro" id="IPR036739">
    <property type="entry name" value="SLC41_membr_dom_sf"/>
</dbReference>
<keyword evidence="4 8" id="KW-0812">Transmembrane</keyword>
<keyword evidence="5" id="KW-0460">Magnesium</keyword>
<evidence type="ECO:0000313" key="10">
    <source>
        <dbReference type="EMBL" id="CAK9068232.1"/>
    </source>
</evidence>
<feature type="transmembrane region" description="Helical" evidence="8">
    <location>
        <begin position="239"/>
        <end position="260"/>
    </location>
</feature>
<dbReference type="Proteomes" id="UP001642484">
    <property type="component" value="Unassembled WGS sequence"/>
</dbReference>
<reference evidence="10 11" key="1">
    <citation type="submission" date="2024-02" db="EMBL/GenBank/DDBJ databases">
        <authorList>
            <person name="Chen Y."/>
            <person name="Shah S."/>
            <person name="Dougan E. K."/>
            <person name="Thang M."/>
            <person name="Chan C."/>
        </authorList>
    </citation>
    <scope>NUCLEOTIDE SEQUENCE [LARGE SCALE GENOMIC DNA]</scope>
</reference>
<evidence type="ECO:0000256" key="2">
    <source>
        <dbReference type="ARBA" id="ARBA00009749"/>
    </source>
</evidence>
<feature type="domain" description="SLC41A/MgtE integral membrane" evidence="9">
    <location>
        <begin position="178"/>
        <end position="292"/>
    </location>
</feature>
<comment type="caution">
    <text evidence="10">The sequence shown here is derived from an EMBL/GenBank/DDBJ whole genome shotgun (WGS) entry which is preliminary data.</text>
</comment>
<dbReference type="EMBL" id="CAXAMN010022306">
    <property type="protein sequence ID" value="CAK9068232.1"/>
    <property type="molecule type" value="Genomic_DNA"/>
</dbReference>
<feature type="transmembrane region" description="Helical" evidence="8">
    <location>
        <begin position="173"/>
        <end position="193"/>
    </location>
</feature>
<keyword evidence="3" id="KW-0813">Transport</keyword>
<protein>
    <recommendedName>
        <fullName evidence="9">SLC41A/MgtE integral membrane domain-containing protein</fullName>
    </recommendedName>
</protein>
<organism evidence="10 11">
    <name type="scientific">Durusdinium trenchii</name>
    <dbReference type="NCBI Taxonomy" id="1381693"/>
    <lineage>
        <taxon>Eukaryota</taxon>
        <taxon>Sar</taxon>
        <taxon>Alveolata</taxon>
        <taxon>Dinophyceae</taxon>
        <taxon>Suessiales</taxon>
        <taxon>Symbiodiniaceae</taxon>
        <taxon>Durusdinium</taxon>
    </lineage>
</organism>
<feature type="transmembrane region" description="Helical" evidence="8">
    <location>
        <begin position="205"/>
        <end position="227"/>
    </location>
</feature>
<dbReference type="InterPro" id="IPR006667">
    <property type="entry name" value="SLC41_membr_dom"/>
</dbReference>
<evidence type="ECO:0000256" key="7">
    <source>
        <dbReference type="ARBA" id="ARBA00023136"/>
    </source>
</evidence>
<evidence type="ECO:0000256" key="3">
    <source>
        <dbReference type="ARBA" id="ARBA00022448"/>
    </source>
</evidence>
<dbReference type="PANTHER" id="PTHR41394:SF5">
    <property type="entry name" value="SLC41A_MGTE INTEGRAL MEMBRANE DOMAIN-CONTAINING PROTEIN"/>
    <property type="match status" value="1"/>
</dbReference>
<keyword evidence="11" id="KW-1185">Reference proteome</keyword>
<feature type="transmembrane region" description="Helical" evidence="8">
    <location>
        <begin position="280"/>
        <end position="298"/>
    </location>
</feature>
<accession>A0ABP0NWP8</accession>
<dbReference type="SUPFAM" id="SSF161093">
    <property type="entry name" value="MgtE membrane domain-like"/>
    <property type="match status" value="1"/>
</dbReference>
<comment type="similarity">
    <text evidence="2">Belongs to the SLC41A transporter family.</text>
</comment>
<gene>
    <name evidence="10" type="ORF">CCMP2556_LOCUS33514</name>
</gene>
<dbReference type="Gene3D" id="1.10.357.20">
    <property type="entry name" value="SLC41 divalent cation transporters, integral membrane domain"/>
    <property type="match status" value="1"/>
</dbReference>
<comment type="subcellular location">
    <subcellularLocation>
        <location evidence="1">Membrane</location>
        <topology evidence="1">Multi-pass membrane protein</topology>
    </subcellularLocation>
</comment>
<evidence type="ECO:0000256" key="5">
    <source>
        <dbReference type="ARBA" id="ARBA00022842"/>
    </source>
</evidence>
<evidence type="ECO:0000259" key="9">
    <source>
        <dbReference type="Pfam" id="PF01769"/>
    </source>
</evidence>
<keyword evidence="6 8" id="KW-1133">Transmembrane helix</keyword>
<name>A0ABP0NWP8_9DINO</name>